<dbReference type="RefSeq" id="WP_354367504.1">
    <property type="nucleotide sequence ID" value="NZ_JBEPLN010000004.1"/>
</dbReference>
<keyword evidence="2" id="KW-0813">Transport</keyword>
<dbReference type="EMBL" id="JBEPLN010000004">
    <property type="protein sequence ID" value="MET3633713.1"/>
    <property type="molecule type" value="Genomic_DNA"/>
</dbReference>
<keyword evidence="3" id="KW-1003">Cell membrane</keyword>
<feature type="signal peptide" evidence="8">
    <location>
        <begin position="1"/>
        <end position="21"/>
    </location>
</feature>
<evidence type="ECO:0000256" key="4">
    <source>
        <dbReference type="ARBA" id="ARBA00022729"/>
    </source>
</evidence>
<evidence type="ECO:0000256" key="5">
    <source>
        <dbReference type="ARBA" id="ARBA00023136"/>
    </source>
</evidence>
<feature type="chain" id="PRO_5045493260" evidence="8">
    <location>
        <begin position="22"/>
        <end position="420"/>
    </location>
</feature>
<name>A0ABV2JD89_9STRE</name>
<dbReference type="Pfam" id="PF01547">
    <property type="entry name" value="SBP_bac_1"/>
    <property type="match status" value="1"/>
</dbReference>
<evidence type="ECO:0000256" key="7">
    <source>
        <dbReference type="ARBA" id="ARBA00023288"/>
    </source>
</evidence>
<gene>
    <name evidence="9" type="ORF">ABID28_000346</name>
</gene>
<dbReference type="InterPro" id="IPR006061">
    <property type="entry name" value="SBP_1_CS"/>
</dbReference>
<dbReference type="PANTHER" id="PTHR43649:SF33">
    <property type="entry name" value="POLYGALACTURONAN_RHAMNOGALACTURONAN-BINDING PROTEIN YTCQ"/>
    <property type="match status" value="1"/>
</dbReference>
<accession>A0ABV2JD89</accession>
<dbReference type="Gene3D" id="3.40.190.10">
    <property type="entry name" value="Periplasmic binding protein-like II"/>
    <property type="match status" value="2"/>
</dbReference>
<evidence type="ECO:0000256" key="8">
    <source>
        <dbReference type="SAM" id="SignalP"/>
    </source>
</evidence>
<dbReference type="InterPro" id="IPR050490">
    <property type="entry name" value="Bact_solute-bd_prot1"/>
</dbReference>
<dbReference type="Proteomes" id="UP001549037">
    <property type="component" value="Unassembled WGS sequence"/>
</dbReference>
<evidence type="ECO:0000313" key="9">
    <source>
        <dbReference type="EMBL" id="MET3633713.1"/>
    </source>
</evidence>
<evidence type="ECO:0000256" key="1">
    <source>
        <dbReference type="ARBA" id="ARBA00008520"/>
    </source>
</evidence>
<comment type="caution">
    <text evidence="9">The sequence shown here is derived from an EMBL/GenBank/DDBJ whole genome shotgun (WGS) entry which is preliminary data.</text>
</comment>
<protein>
    <submittedName>
        <fullName evidence="9">Raffinose/stachyose/melibiose transport system substrate-binding protein</fullName>
    </submittedName>
</protein>
<keyword evidence="5" id="KW-0472">Membrane</keyword>
<dbReference type="PROSITE" id="PS51257">
    <property type="entry name" value="PROKAR_LIPOPROTEIN"/>
    <property type="match status" value="1"/>
</dbReference>
<organism evidence="9 10">
    <name type="scientific">Streptococcus porcorum</name>
    <dbReference type="NCBI Taxonomy" id="701526"/>
    <lineage>
        <taxon>Bacteria</taxon>
        <taxon>Bacillati</taxon>
        <taxon>Bacillota</taxon>
        <taxon>Bacilli</taxon>
        <taxon>Lactobacillales</taxon>
        <taxon>Streptococcaceae</taxon>
        <taxon>Streptococcus</taxon>
    </lineage>
</organism>
<dbReference type="PANTHER" id="PTHR43649">
    <property type="entry name" value="ARABINOSE-BINDING PROTEIN-RELATED"/>
    <property type="match status" value="1"/>
</dbReference>
<evidence type="ECO:0000256" key="3">
    <source>
        <dbReference type="ARBA" id="ARBA00022475"/>
    </source>
</evidence>
<keyword evidence="4 8" id="KW-0732">Signal</keyword>
<dbReference type="PROSITE" id="PS01037">
    <property type="entry name" value="SBP_BACTERIAL_1"/>
    <property type="match status" value="1"/>
</dbReference>
<evidence type="ECO:0000256" key="2">
    <source>
        <dbReference type="ARBA" id="ARBA00022448"/>
    </source>
</evidence>
<evidence type="ECO:0000256" key="6">
    <source>
        <dbReference type="ARBA" id="ARBA00023139"/>
    </source>
</evidence>
<sequence length="420" mass="46448">MKWSHKLVGLGLLAFSVISLGACSQEKTKSDNGRVTIEYFNQKKEMSATIKEIIKDFEKENPKIHVKVVDVPAPGEVLKTRMLAGDIPDVVGLYPQNIDFQEWAKAGYFEDLTNKDYLDHIANNYASKYAVEGKIYNVPLTANAYGFYYNKTAFKELGYHVPETWADFQALVAKMIKDGQTPFAIAGSESWTLNGYHQLSLATITGGDDEANQYLRFSKPNSISAKDDVLKEDMERIDLLRQKGAMQKNWQGAGYVDALATFAKGEALITPNGSWALPSIKEQKPDFEIGTFAFPGEKKGESFTIGAGDLALSISSKTPYKEEANKFVAYMTTAKAMQKYYDVDGGPVAVKGVVTRGADSELGGLTSLAFTDRHLVWLGQHWNSENDFFTLTTNYLSTGDGKALANDLNAFFNPMKSDVN</sequence>
<reference evidence="9 10" key="1">
    <citation type="submission" date="2024-06" db="EMBL/GenBank/DDBJ databases">
        <title>Genomic Encyclopedia of Type Strains, Phase IV (KMG-IV): sequencing the most valuable type-strain genomes for metagenomic binning, comparative biology and taxonomic classification.</title>
        <authorList>
            <person name="Goeker M."/>
        </authorList>
    </citation>
    <scope>NUCLEOTIDE SEQUENCE [LARGE SCALE GENOMIC DNA]</scope>
    <source>
        <strain evidence="9 10">DSM 28302</strain>
    </source>
</reference>
<keyword evidence="10" id="KW-1185">Reference proteome</keyword>
<keyword evidence="6" id="KW-0564">Palmitate</keyword>
<dbReference type="SUPFAM" id="SSF53850">
    <property type="entry name" value="Periplasmic binding protein-like II"/>
    <property type="match status" value="1"/>
</dbReference>
<comment type="similarity">
    <text evidence="1">Belongs to the bacterial solute-binding protein 1 family.</text>
</comment>
<proteinExistence type="inferred from homology"/>
<keyword evidence="7" id="KW-0449">Lipoprotein</keyword>
<dbReference type="InterPro" id="IPR006059">
    <property type="entry name" value="SBP"/>
</dbReference>
<evidence type="ECO:0000313" key="10">
    <source>
        <dbReference type="Proteomes" id="UP001549037"/>
    </source>
</evidence>